<dbReference type="FunFam" id="2.60.40.60:FF:000023">
    <property type="entry name" value="Cadherin EGF LAG seven-pass G-type receptor 3"/>
    <property type="match status" value="2"/>
</dbReference>
<feature type="chain" id="PRO_5044857502" description="Cadherin domain-containing protein" evidence="13">
    <location>
        <begin position="34"/>
        <end position="1662"/>
    </location>
</feature>
<feature type="compositionally biased region" description="Acidic residues" evidence="12">
    <location>
        <begin position="666"/>
        <end position="693"/>
    </location>
</feature>
<dbReference type="FunFam" id="2.60.40.60:FF:000038">
    <property type="entry name" value="Cadherin EGF LAG seven-pass G-type receptor 3"/>
    <property type="match status" value="1"/>
</dbReference>
<dbReference type="Pfam" id="PF23592">
    <property type="entry name" value="Cadherin_CELSR2_9th"/>
    <property type="match status" value="1"/>
</dbReference>
<name>A0ABD1KXG6_9TELE</name>
<dbReference type="GO" id="GO:0005509">
    <property type="term" value="F:calcium ion binding"/>
    <property type="evidence" value="ECO:0007669"/>
    <property type="project" value="UniProtKB-UniRule"/>
</dbReference>
<feature type="compositionally biased region" description="Basic and acidic residues" evidence="12">
    <location>
        <begin position="50"/>
        <end position="65"/>
    </location>
</feature>
<evidence type="ECO:0000256" key="9">
    <source>
        <dbReference type="ARBA" id="ARBA00023157"/>
    </source>
</evidence>
<feature type="region of interest" description="Disordered" evidence="12">
    <location>
        <begin position="33"/>
        <end position="69"/>
    </location>
</feature>
<evidence type="ECO:0000256" key="10">
    <source>
        <dbReference type="ARBA" id="ARBA00023180"/>
    </source>
</evidence>
<feature type="domain" description="Cadherin" evidence="14">
    <location>
        <begin position="737"/>
        <end position="844"/>
    </location>
</feature>
<dbReference type="CDD" id="cd11304">
    <property type="entry name" value="Cadherin_repeat"/>
    <property type="match status" value="9"/>
</dbReference>
<dbReference type="FunFam" id="2.60.40.60:FF:000029">
    <property type="entry name" value="Cadherin EGF LAG seven-pass G-type receptor 3"/>
    <property type="match status" value="1"/>
</dbReference>
<feature type="signal peptide" evidence="13">
    <location>
        <begin position="1"/>
        <end position="33"/>
    </location>
</feature>
<keyword evidence="5" id="KW-0677">Repeat</keyword>
<dbReference type="SMART" id="SM00112">
    <property type="entry name" value="CA"/>
    <property type="match status" value="8"/>
</dbReference>
<feature type="domain" description="Cadherin" evidence="14">
    <location>
        <begin position="955"/>
        <end position="1060"/>
    </location>
</feature>
<dbReference type="PROSITE" id="PS50268">
    <property type="entry name" value="CADHERIN_2"/>
    <property type="match status" value="8"/>
</dbReference>
<feature type="domain" description="Cadherin" evidence="14">
    <location>
        <begin position="845"/>
        <end position="954"/>
    </location>
</feature>
<feature type="compositionally biased region" description="Polar residues" evidence="12">
    <location>
        <begin position="311"/>
        <end position="338"/>
    </location>
</feature>
<sequence>MAALLLGSSSLAPPLLPCLLLCSLFAVVPGREAGPPAPQSPGHASGFCPPRERGQLSRGSREIRPGWRLPSTKSQISGLCSLLRAHEFASCCSSLENWNDTTGTSEPCLVPGAIQVHSGRRCCRDGGDWGVVSPFLPSPVPEGNQRCVQRTRAQMWWTPAQLKGTRRVSWPWVEDSKVCMFWLNNRHEACKRNGPRCHLVLARAHRVIAVQGPTHPLSKAYSNSNESYDLFNSYKLDKGPDGFLLFCHYCVIDYCTEGRTGSRTSVQDRQGLYFVNDTRKRKTVHLHPTASRGSLNLALTEGKKKKDSTPFELSSRSSAGESHLANPSGSVSPSNSDNRIPPTERLSASHRCSRKPSDELVANYHIKAENIPVKSISSLHLTQHNDSHFTNHAGSQLNIMLNFTTQDHESHAARASLGVYGWGAEEASAPRAEWTAPEAYMLPKSPPVVMSDFAHRALYVHLQNSNSNNNNNHKNEIYGDENAIDAIVQMSGENSDADLTHETFQPGVCAPSPREPVPLVDDQFAASSVSGACSDRLNADGGATRSQLNSGKRVSLPEVGVSQPRVQLGVEAREQGVGAGADGAREGEGEEEGWSESDRQTTEEIREEQKVWDIEGNTKRDREEADLLSERPERIGQAERRREREEEEKRGGVERENKEWQKAEETQEEWDEMKDSGEAEWEEESQLGDDDSQTDTGILEGEGTEEEEEEEEDRDESEELPQVGRARRAANRHPRFSQSNYQVQVAENQPPGTSVMVMSADDPDGEEAGRVTYSMAPLMNSRSLDYFHIDAVSGLLTTSHILDREHMDLHYFRVTATDHGSPRLSATTMVSITVADRNDHPPVFEQTEYRETIRENVEEGYPILQLRATDLDSPSNAEIRYRFVGEGAALARTAFEVDPRSGLITTRGVVDREANERYTLTVEASDHGREPGPRSATVNVYITVLDENDNVPQFSQKRYVVAVREDVRPHSEILRVSASDRDKEANAAVHYNIISGNSRGQFAIDSVTGEVQVVAALDYEAEREYTLRVRAQDNGRPPLSNNTGIVSVQVTDVNDNPPIFVSTPFQATVLESAPVGHSILHIQAIDTDSGDNARLEYRLTGTGTDTPFLINPATGWVTVSSELDRESVEHYFFGVEARDYGAPPLSATASVTITVMDVNDNRPEFLQREYHVRLNEDAAVGTSVVSVTAVDRDVNSAVTYQITGGNTRNRFAISTAGGAGLVTLALPLDYKQERRYVLTVTASDRTLHDTCQVHVNITDANTHRPVFQTAHYSVSINEDRPAGSTVVVISATDEDVGENARITYFLEDNIPQFRIDPSSGAITLQAELDYENQMTYTLAITARDNGIPQKSDTTYVEVNVNDVNDNAPQFLSPRYQGGISEDAPSFTSVLQISATDRDANANGRVQYTFQNGEDGDGDFTIEPTSGIVRTMRRLDRESVPFYELTAYAVDRGVPPQRTPVHIQVTVTDVNDNAPVFPADDFEVQVKENSPVGSVVAQITATDPDEGPNAQIMYQIVEGNIPEIFQMDIISGELTSLIDLDYEVRNEYVIVVQATSAPLVSRATVRLRLVDQNDNSPTLRDFHIIFNNFVSNRSNTFPGGVIGHVPAHDPDVSDRLYYTFDRGNELHLLLLNHTSGELRLSRKLDNNRPLVAVMQITVTGKSC</sequence>
<keyword evidence="9" id="KW-1015">Disulfide bond</keyword>
<feature type="domain" description="Cadherin" evidence="14">
    <location>
        <begin position="1371"/>
        <end position="1476"/>
    </location>
</feature>
<dbReference type="Pfam" id="PF00028">
    <property type="entry name" value="Cadherin"/>
    <property type="match status" value="8"/>
</dbReference>
<keyword evidence="4 13" id="KW-0732">Signal</keyword>
<evidence type="ECO:0000256" key="11">
    <source>
        <dbReference type="PROSITE-ProRule" id="PRU00043"/>
    </source>
</evidence>
<evidence type="ECO:0000313" key="15">
    <source>
        <dbReference type="EMBL" id="KAL2103858.1"/>
    </source>
</evidence>
<dbReference type="Proteomes" id="UP001591681">
    <property type="component" value="Unassembled WGS sequence"/>
</dbReference>
<feature type="domain" description="Cadherin" evidence="14">
    <location>
        <begin position="1061"/>
        <end position="1165"/>
    </location>
</feature>
<dbReference type="InterPro" id="IPR020894">
    <property type="entry name" value="Cadherin_CS"/>
</dbReference>
<evidence type="ECO:0000259" key="14">
    <source>
        <dbReference type="PROSITE" id="PS50268"/>
    </source>
</evidence>
<evidence type="ECO:0000256" key="1">
    <source>
        <dbReference type="ARBA" id="ARBA00004370"/>
    </source>
</evidence>
<protein>
    <recommendedName>
        <fullName evidence="14">Cadherin domain-containing protein</fullName>
    </recommendedName>
</protein>
<keyword evidence="2" id="KW-0245">EGF-like domain</keyword>
<dbReference type="FunFam" id="2.60.40.60:FF:000010">
    <property type="entry name" value="Cadherin EGF LAG seven-pass G-type receptor 3"/>
    <property type="match status" value="2"/>
</dbReference>
<dbReference type="GO" id="GO:0016020">
    <property type="term" value="C:membrane"/>
    <property type="evidence" value="ECO:0007669"/>
    <property type="project" value="UniProtKB-SubCell"/>
</dbReference>
<gene>
    <name evidence="15" type="ORF">ACEWY4_000726</name>
</gene>
<comment type="caution">
    <text evidence="15">The sequence shown here is derived from an EMBL/GenBank/DDBJ whole genome shotgun (WGS) entry which is preliminary data.</text>
</comment>
<dbReference type="PRINTS" id="PR00205">
    <property type="entry name" value="CADHERIN"/>
</dbReference>
<feature type="compositionally biased region" description="Basic residues" evidence="12">
    <location>
        <begin position="725"/>
        <end position="735"/>
    </location>
</feature>
<evidence type="ECO:0000256" key="5">
    <source>
        <dbReference type="ARBA" id="ARBA00022737"/>
    </source>
</evidence>
<dbReference type="InterPro" id="IPR015919">
    <property type="entry name" value="Cadherin-like_sf"/>
</dbReference>
<evidence type="ECO:0000256" key="7">
    <source>
        <dbReference type="ARBA" id="ARBA00022989"/>
    </source>
</evidence>
<proteinExistence type="predicted"/>
<feature type="region of interest" description="Disordered" evidence="12">
    <location>
        <begin position="541"/>
        <end position="743"/>
    </location>
</feature>
<dbReference type="InterPro" id="IPR002126">
    <property type="entry name" value="Cadherin-like_dom"/>
</dbReference>
<organism evidence="15 16">
    <name type="scientific">Coilia grayii</name>
    <name type="common">Gray's grenadier anchovy</name>
    <dbReference type="NCBI Taxonomy" id="363190"/>
    <lineage>
        <taxon>Eukaryota</taxon>
        <taxon>Metazoa</taxon>
        <taxon>Chordata</taxon>
        <taxon>Craniata</taxon>
        <taxon>Vertebrata</taxon>
        <taxon>Euteleostomi</taxon>
        <taxon>Actinopterygii</taxon>
        <taxon>Neopterygii</taxon>
        <taxon>Teleostei</taxon>
        <taxon>Clupei</taxon>
        <taxon>Clupeiformes</taxon>
        <taxon>Clupeoidei</taxon>
        <taxon>Engraulidae</taxon>
        <taxon>Coilinae</taxon>
        <taxon>Coilia</taxon>
    </lineage>
</organism>
<dbReference type="FunFam" id="2.60.40.60:FF:000044">
    <property type="entry name" value="Cadherin, EGF LAG seven-pass G-type receptor 3"/>
    <property type="match status" value="1"/>
</dbReference>
<keyword evidence="6 11" id="KW-0106">Calcium</keyword>
<comment type="subcellular location">
    <subcellularLocation>
        <location evidence="1">Membrane</location>
    </subcellularLocation>
</comment>
<evidence type="ECO:0000256" key="13">
    <source>
        <dbReference type="SAM" id="SignalP"/>
    </source>
</evidence>
<evidence type="ECO:0000256" key="12">
    <source>
        <dbReference type="SAM" id="MobiDB-lite"/>
    </source>
</evidence>
<evidence type="ECO:0000256" key="3">
    <source>
        <dbReference type="ARBA" id="ARBA00022692"/>
    </source>
</evidence>
<evidence type="ECO:0000256" key="8">
    <source>
        <dbReference type="ARBA" id="ARBA00023136"/>
    </source>
</evidence>
<dbReference type="SUPFAM" id="SSF49313">
    <property type="entry name" value="Cadherin-like"/>
    <property type="match status" value="9"/>
</dbReference>
<evidence type="ECO:0000256" key="2">
    <source>
        <dbReference type="ARBA" id="ARBA00022536"/>
    </source>
</evidence>
<dbReference type="PANTHER" id="PTHR24026">
    <property type="entry name" value="FAT ATYPICAL CADHERIN-RELATED"/>
    <property type="match status" value="1"/>
</dbReference>
<dbReference type="Gene3D" id="2.60.40.60">
    <property type="entry name" value="Cadherins"/>
    <property type="match status" value="9"/>
</dbReference>
<dbReference type="FunFam" id="2.60.40.60:FF:000040">
    <property type="entry name" value="cadherin EGF LAG seven-pass G-type receptor 3"/>
    <property type="match status" value="1"/>
</dbReference>
<keyword evidence="16" id="KW-1185">Reference proteome</keyword>
<feature type="compositionally biased region" description="Basic and acidic residues" evidence="12">
    <location>
        <begin position="596"/>
        <end position="665"/>
    </location>
</feature>
<feature type="domain" description="Cadherin" evidence="14">
    <location>
        <begin position="1166"/>
        <end position="1267"/>
    </location>
</feature>
<feature type="compositionally biased region" description="Acidic residues" evidence="12">
    <location>
        <begin position="702"/>
        <end position="719"/>
    </location>
</feature>
<dbReference type="FunFam" id="2.60.40.60:FF:000013">
    <property type="entry name" value="Cadherin EGF LAG seven-pass G-type receptor"/>
    <property type="match status" value="1"/>
</dbReference>
<keyword evidence="8" id="KW-0472">Membrane</keyword>
<accession>A0ABD1KXG6</accession>
<dbReference type="PROSITE" id="PS00232">
    <property type="entry name" value="CADHERIN_1"/>
    <property type="match status" value="6"/>
</dbReference>
<dbReference type="PANTHER" id="PTHR24026:SF38">
    <property type="entry name" value="CADHERIN EGF LAG SEVEN-PASS G-TYPE RECEPTOR 3"/>
    <property type="match status" value="1"/>
</dbReference>
<keyword evidence="7" id="KW-1133">Transmembrane helix</keyword>
<reference evidence="15 16" key="1">
    <citation type="submission" date="2024-09" db="EMBL/GenBank/DDBJ databases">
        <title>A chromosome-level genome assembly of Gray's grenadier anchovy, Coilia grayii.</title>
        <authorList>
            <person name="Fu Z."/>
        </authorList>
    </citation>
    <scope>NUCLEOTIDE SEQUENCE [LARGE SCALE GENOMIC DNA]</scope>
    <source>
        <strain evidence="15">G4</strain>
        <tissue evidence="15">Muscle</tissue>
    </source>
</reference>
<dbReference type="EMBL" id="JBHFQA010000001">
    <property type="protein sequence ID" value="KAL2103858.1"/>
    <property type="molecule type" value="Genomic_DNA"/>
</dbReference>
<evidence type="ECO:0000256" key="6">
    <source>
        <dbReference type="ARBA" id="ARBA00022837"/>
    </source>
</evidence>
<dbReference type="GO" id="GO:0009653">
    <property type="term" value="P:anatomical structure morphogenesis"/>
    <property type="evidence" value="ECO:0007669"/>
    <property type="project" value="UniProtKB-ARBA"/>
</dbReference>
<evidence type="ECO:0000256" key="4">
    <source>
        <dbReference type="ARBA" id="ARBA00022729"/>
    </source>
</evidence>
<keyword evidence="3" id="KW-0812">Transmembrane</keyword>
<evidence type="ECO:0000313" key="16">
    <source>
        <dbReference type="Proteomes" id="UP001591681"/>
    </source>
</evidence>
<feature type="domain" description="Cadherin" evidence="14">
    <location>
        <begin position="1268"/>
        <end position="1370"/>
    </location>
</feature>
<feature type="region of interest" description="Disordered" evidence="12">
    <location>
        <begin position="285"/>
        <end position="354"/>
    </location>
</feature>
<dbReference type="InterPro" id="IPR056286">
    <property type="entry name" value="Cadherin_CELSR1-3_9th"/>
</dbReference>
<keyword evidence="10" id="KW-0325">Glycoprotein</keyword>
<feature type="domain" description="Cadherin" evidence="14">
    <location>
        <begin position="1477"/>
        <end position="1578"/>
    </location>
</feature>